<dbReference type="InterPro" id="IPR003663">
    <property type="entry name" value="Sugar/inositol_transpt"/>
</dbReference>
<comment type="similarity">
    <text evidence="2">Belongs to the major facilitator superfamily. Sugar transporter (TC 2.A.1.1) family.</text>
</comment>
<keyword evidence="4 7" id="KW-0812">Transmembrane</keyword>
<evidence type="ECO:0000256" key="3">
    <source>
        <dbReference type="ARBA" id="ARBA00022448"/>
    </source>
</evidence>
<dbReference type="InterPro" id="IPR036259">
    <property type="entry name" value="MFS_trans_sf"/>
</dbReference>
<dbReference type="PRINTS" id="PR00171">
    <property type="entry name" value="SUGRTRNSPORT"/>
</dbReference>
<protein>
    <recommendedName>
        <fullName evidence="8">Major facilitator superfamily (MFS) profile domain-containing protein</fullName>
    </recommendedName>
</protein>
<evidence type="ECO:0000256" key="4">
    <source>
        <dbReference type="ARBA" id="ARBA00022692"/>
    </source>
</evidence>
<keyword evidence="6 7" id="KW-0472">Membrane</keyword>
<sequence>MDTSDATKPSHIPKMGWFVYMLSFSAVIGGFFFGYDTGIISAGMLFVPENSEMRPMEHIWQEIIVSVTPGFAAVGALLSANGSDRFGRKKVIVVASIVYSVGGVICGVAWAKSILAFGRILLGVAIGEIKMS</sequence>
<feature type="transmembrane region" description="Helical" evidence="7">
    <location>
        <begin position="17"/>
        <end position="47"/>
    </location>
</feature>
<feature type="transmembrane region" description="Helical" evidence="7">
    <location>
        <begin position="91"/>
        <end position="111"/>
    </location>
</feature>
<dbReference type="PROSITE" id="PS00216">
    <property type="entry name" value="SUGAR_TRANSPORT_1"/>
    <property type="match status" value="1"/>
</dbReference>
<comment type="subcellular location">
    <subcellularLocation>
        <location evidence="1">Membrane</location>
        <topology evidence="1">Multi-pass membrane protein</topology>
    </subcellularLocation>
</comment>
<keyword evidence="3" id="KW-0813">Transport</keyword>
<reference evidence="9" key="1">
    <citation type="submission" date="2021-06" db="EMBL/GenBank/DDBJ databases">
        <title>Parelaphostrongylus tenuis whole genome reference sequence.</title>
        <authorList>
            <person name="Garwood T.J."/>
            <person name="Larsen P.A."/>
            <person name="Fountain-Jones N.M."/>
            <person name="Garbe J.R."/>
            <person name="Macchietto M.G."/>
            <person name="Kania S.A."/>
            <person name="Gerhold R.W."/>
            <person name="Richards J.E."/>
            <person name="Wolf T.M."/>
        </authorList>
    </citation>
    <scope>NUCLEOTIDE SEQUENCE</scope>
    <source>
        <strain evidence="9">MNPRO001-30</strain>
        <tissue evidence="9">Meninges</tissue>
    </source>
</reference>
<dbReference type="PANTHER" id="PTHR48020:SF12">
    <property type="entry name" value="PROTON MYO-INOSITOL COTRANSPORTER"/>
    <property type="match status" value="1"/>
</dbReference>
<evidence type="ECO:0000256" key="6">
    <source>
        <dbReference type="ARBA" id="ARBA00023136"/>
    </source>
</evidence>
<dbReference type="InterPro" id="IPR005829">
    <property type="entry name" value="Sugar_transporter_CS"/>
</dbReference>
<evidence type="ECO:0000256" key="5">
    <source>
        <dbReference type="ARBA" id="ARBA00022989"/>
    </source>
</evidence>
<dbReference type="PANTHER" id="PTHR48020">
    <property type="entry name" value="PROTON MYO-INOSITOL COTRANSPORTER"/>
    <property type="match status" value="1"/>
</dbReference>
<proteinExistence type="inferred from homology"/>
<keyword evidence="5 7" id="KW-1133">Transmembrane helix</keyword>
<gene>
    <name evidence="9" type="ORF">KIN20_034622</name>
</gene>
<organism evidence="9 10">
    <name type="scientific">Parelaphostrongylus tenuis</name>
    <name type="common">Meningeal worm</name>
    <dbReference type="NCBI Taxonomy" id="148309"/>
    <lineage>
        <taxon>Eukaryota</taxon>
        <taxon>Metazoa</taxon>
        <taxon>Ecdysozoa</taxon>
        <taxon>Nematoda</taxon>
        <taxon>Chromadorea</taxon>
        <taxon>Rhabditida</taxon>
        <taxon>Rhabditina</taxon>
        <taxon>Rhabditomorpha</taxon>
        <taxon>Strongyloidea</taxon>
        <taxon>Metastrongylidae</taxon>
        <taxon>Parelaphostrongylus</taxon>
    </lineage>
</organism>
<dbReference type="Proteomes" id="UP001196413">
    <property type="component" value="Unassembled WGS sequence"/>
</dbReference>
<accession>A0AAD5WJ45</accession>
<dbReference type="EMBL" id="JAHQIW010007146">
    <property type="protein sequence ID" value="KAJ1372454.1"/>
    <property type="molecule type" value="Genomic_DNA"/>
</dbReference>
<dbReference type="Pfam" id="PF00083">
    <property type="entry name" value="Sugar_tr"/>
    <property type="match status" value="1"/>
</dbReference>
<dbReference type="AlphaFoldDB" id="A0AAD5WJ45"/>
<evidence type="ECO:0000256" key="7">
    <source>
        <dbReference type="SAM" id="Phobius"/>
    </source>
</evidence>
<dbReference type="InterPro" id="IPR020846">
    <property type="entry name" value="MFS_dom"/>
</dbReference>
<evidence type="ECO:0000256" key="2">
    <source>
        <dbReference type="ARBA" id="ARBA00010992"/>
    </source>
</evidence>
<dbReference type="InterPro" id="IPR005828">
    <property type="entry name" value="MFS_sugar_transport-like"/>
</dbReference>
<feature type="domain" description="Major facilitator superfamily (MFS) profile" evidence="8">
    <location>
        <begin position="22"/>
        <end position="132"/>
    </location>
</feature>
<comment type="caution">
    <text evidence="9">The sequence shown here is derived from an EMBL/GenBank/DDBJ whole genome shotgun (WGS) entry which is preliminary data.</text>
</comment>
<dbReference type="Gene3D" id="1.20.1250.20">
    <property type="entry name" value="MFS general substrate transporter like domains"/>
    <property type="match status" value="1"/>
</dbReference>
<dbReference type="SUPFAM" id="SSF103473">
    <property type="entry name" value="MFS general substrate transporter"/>
    <property type="match status" value="1"/>
</dbReference>
<feature type="transmembrane region" description="Helical" evidence="7">
    <location>
        <begin position="59"/>
        <end position="79"/>
    </location>
</feature>
<evidence type="ECO:0000259" key="8">
    <source>
        <dbReference type="PROSITE" id="PS50850"/>
    </source>
</evidence>
<dbReference type="InterPro" id="IPR050814">
    <property type="entry name" value="Myo-inositol_Transporter"/>
</dbReference>
<dbReference type="GO" id="GO:0016324">
    <property type="term" value="C:apical plasma membrane"/>
    <property type="evidence" value="ECO:0007669"/>
    <property type="project" value="TreeGrafter"/>
</dbReference>
<name>A0AAD5WJ45_PARTN</name>
<evidence type="ECO:0000313" key="10">
    <source>
        <dbReference type="Proteomes" id="UP001196413"/>
    </source>
</evidence>
<evidence type="ECO:0000256" key="1">
    <source>
        <dbReference type="ARBA" id="ARBA00004141"/>
    </source>
</evidence>
<dbReference type="GO" id="GO:0005366">
    <property type="term" value="F:myo-inositol:proton symporter activity"/>
    <property type="evidence" value="ECO:0007669"/>
    <property type="project" value="TreeGrafter"/>
</dbReference>
<dbReference type="PROSITE" id="PS50850">
    <property type="entry name" value="MFS"/>
    <property type="match status" value="1"/>
</dbReference>
<evidence type="ECO:0000313" key="9">
    <source>
        <dbReference type="EMBL" id="KAJ1372454.1"/>
    </source>
</evidence>
<keyword evidence="10" id="KW-1185">Reference proteome</keyword>